<dbReference type="OrthoDB" id="7062901at2"/>
<gene>
    <name evidence="1" type="ORF">ERW49_18225</name>
</gene>
<dbReference type="GeneID" id="56277010"/>
<sequence>MIKISKVLTLDKIEIFNSLVNCDGNVNRIDYFSLGEPILDPPCLRGTIIIDFNFQFLLDNQDYFDYGSPIDVGSIKFGFIKINSDVERFIESTKCNYNKFFNVIEKCSFKKSPFDMLSNHIFSMEYLEIIENYFQLSVVDLIKKSNDPHTWLFEFCLKEGYQLELEHINKIFIPNTYLFMSPFLELNKINSQKIVTYNPKYGIESYVR</sequence>
<organism evidence="1 2">
    <name type="scientific">Aliivibrio finisterrensis</name>
    <dbReference type="NCBI Taxonomy" id="511998"/>
    <lineage>
        <taxon>Bacteria</taxon>
        <taxon>Pseudomonadati</taxon>
        <taxon>Pseudomonadota</taxon>
        <taxon>Gammaproteobacteria</taxon>
        <taxon>Vibrionales</taxon>
        <taxon>Vibrionaceae</taxon>
        <taxon>Aliivibrio</taxon>
    </lineage>
</organism>
<evidence type="ECO:0000313" key="1">
    <source>
        <dbReference type="EMBL" id="RYU42115.1"/>
    </source>
</evidence>
<dbReference type="EMBL" id="SEZJ01000026">
    <property type="protein sequence ID" value="RYU42115.1"/>
    <property type="molecule type" value="Genomic_DNA"/>
</dbReference>
<protein>
    <submittedName>
        <fullName evidence="1">Uncharacterized protein</fullName>
    </submittedName>
</protein>
<accession>A0A4Q5KBA8</accession>
<dbReference type="Proteomes" id="UP000293465">
    <property type="component" value="Unassembled WGS sequence"/>
</dbReference>
<name>A0A4Q5KBA8_9GAMM</name>
<reference evidence="1 2" key="1">
    <citation type="submission" date="2019-02" db="EMBL/GenBank/DDBJ databases">
        <title>Genome sequences of Aliivibrio finisterrensis strains from farmed Atlantic salmon.</title>
        <authorList>
            <person name="Bowman J.P."/>
        </authorList>
    </citation>
    <scope>NUCLEOTIDE SEQUENCE [LARGE SCALE GENOMIC DNA]</scope>
    <source>
        <strain evidence="1 2">A32</strain>
    </source>
</reference>
<comment type="caution">
    <text evidence="1">The sequence shown here is derived from an EMBL/GenBank/DDBJ whole genome shotgun (WGS) entry which is preliminary data.</text>
</comment>
<dbReference type="RefSeq" id="WP_130088309.1">
    <property type="nucleotide sequence ID" value="NZ_SEZJ01000026.1"/>
</dbReference>
<evidence type="ECO:0000313" key="2">
    <source>
        <dbReference type="Proteomes" id="UP000293465"/>
    </source>
</evidence>
<dbReference type="AlphaFoldDB" id="A0A4Q5KBA8"/>
<proteinExistence type="predicted"/>